<keyword evidence="4" id="KW-1185">Reference proteome</keyword>
<keyword evidence="2" id="KW-1133">Transmembrane helix</keyword>
<evidence type="ECO:0000256" key="1">
    <source>
        <dbReference type="SAM" id="MobiDB-lite"/>
    </source>
</evidence>
<name>A0ABV5ZRN4_9PSEU</name>
<feature type="region of interest" description="Disordered" evidence="1">
    <location>
        <begin position="1"/>
        <end position="51"/>
    </location>
</feature>
<evidence type="ECO:0000313" key="3">
    <source>
        <dbReference type="EMBL" id="MFB9903548.1"/>
    </source>
</evidence>
<dbReference type="RefSeq" id="WP_377850689.1">
    <property type="nucleotide sequence ID" value="NZ_JBHLZU010000005.1"/>
</dbReference>
<keyword evidence="2" id="KW-0472">Membrane</keyword>
<evidence type="ECO:0000256" key="2">
    <source>
        <dbReference type="SAM" id="Phobius"/>
    </source>
</evidence>
<protein>
    <submittedName>
        <fullName evidence="3">Uncharacterized protein</fullName>
    </submittedName>
</protein>
<keyword evidence="2" id="KW-0812">Transmembrane</keyword>
<organism evidence="3 4">
    <name type="scientific">Allokutzneria oryzae</name>
    <dbReference type="NCBI Taxonomy" id="1378989"/>
    <lineage>
        <taxon>Bacteria</taxon>
        <taxon>Bacillati</taxon>
        <taxon>Actinomycetota</taxon>
        <taxon>Actinomycetes</taxon>
        <taxon>Pseudonocardiales</taxon>
        <taxon>Pseudonocardiaceae</taxon>
        <taxon>Allokutzneria</taxon>
    </lineage>
</organism>
<sequence>MSVERVSREVARPRPTVVAPRRRRVHLGPTGRGPRVVSAIPQPRPAAEPQVKPDRCLVTRVLGGLPRRWSPTTRRAMVMTVPLIAFGTVSLLAGPAIGAIIIASLFAGAALCRWLDHD</sequence>
<reference evidence="3 4" key="1">
    <citation type="submission" date="2024-09" db="EMBL/GenBank/DDBJ databases">
        <authorList>
            <person name="Sun Q."/>
            <person name="Mori K."/>
        </authorList>
    </citation>
    <scope>NUCLEOTIDE SEQUENCE [LARGE SCALE GENOMIC DNA]</scope>
    <source>
        <strain evidence="3 4">TBRC 7907</strain>
    </source>
</reference>
<proteinExistence type="predicted"/>
<gene>
    <name evidence="3" type="ORF">ACFFQA_06320</name>
</gene>
<evidence type="ECO:0000313" key="4">
    <source>
        <dbReference type="Proteomes" id="UP001589693"/>
    </source>
</evidence>
<dbReference type="EMBL" id="JBHLZU010000005">
    <property type="protein sequence ID" value="MFB9903548.1"/>
    <property type="molecule type" value="Genomic_DNA"/>
</dbReference>
<dbReference type="Proteomes" id="UP001589693">
    <property type="component" value="Unassembled WGS sequence"/>
</dbReference>
<comment type="caution">
    <text evidence="3">The sequence shown here is derived from an EMBL/GenBank/DDBJ whole genome shotgun (WGS) entry which is preliminary data.</text>
</comment>
<accession>A0ABV5ZRN4</accession>
<feature type="transmembrane region" description="Helical" evidence="2">
    <location>
        <begin position="83"/>
        <end position="111"/>
    </location>
</feature>
<feature type="compositionally biased region" description="Basic and acidic residues" evidence="1">
    <location>
        <begin position="1"/>
        <end position="12"/>
    </location>
</feature>